<evidence type="ECO:0000313" key="2">
    <source>
        <dbReference type="Proteomes" id="UP001320706"/>
    </source>
</evidence>
<protein>
    <submittedName>
        <fullName evidence="1">U3 small nucleolar RNA-associated protein</fullName>
    </submittedName>
</protein>
<evidence type="ECO:0000313" key="1">
    <source>
        <dbReference type="EMBL" id="KAK8196136.1"/>
    </source>
</evidence>
<dbReference type="EMBL" id="JAMKPW020000042">
    <property type="protein sequence ID" value="KAK8196136.1"/>
    <property type="molecule type" value="Genomic_DNA"/>
</dbReference>
<proteinExistence type="predicted"/>
<comment type="caution">
    <text evidence="1">The sequence shown here is derived from an EMBL/GenBank/DDBJ whole genome shotgun (WGS) entry which is preliminary data.</text>
</comment>
<dbReference type="Proteomes" id="UP001320706">
    <property type="component" value="Unassembled WGS sequence"/>
</dbReference>
<name>A0ACC3S6C4_9PEZI</name>
<sequence length="936" mass="103489">MDVHRSRFVPFPASPINAVAFSRSTDKGLTEPKAAVRLAIGRANGDIEIWNPTKGSWAQETVFPGGDNRSVDGLLWIQEPDDTDSEGQPVLGQLRLFSIGSTPAVTEWNLSTGLPLRASTGNFSDVWCFAAQPRWRPSKAPAGRNTEEEFKGQNIVAGCGDGSIAILSTEDNDLTFKRFLARPTNRKARCMSVVWQDRNTVVAGFADSTIRIYDARNGSLLRNMCLGAGIPGAPKDTLVWKVKCLPDGAIVSGDSNGDICFWDGKTYSLIQRIDGHESDCLDLITSSDGQTVFSGGMDGRLATYKLGGRSGEKKRWAKTTHRRMHDGDIKSMAVYDSKTLSVVVSGGLDTTPIITPLREHSKEHHRRVPGLPQVPPVTSAPSQRLLVSWWEREVCIWRIGEQSTDVAGGLSDQSRRLVARIAVKGNENITSATITADGTALAVSTLSSTRIFQLRPSKDSEEEHLRIRRVSVPSELEKTGAKHLTFSPDGRWLSMVSTENEVFVARLVLSSTEPKRIEVLPKLVELERVNRKNSTQTGLRKYERTIARIAFSSNSSVLVAGDLTGFVDSWLLEGHFDPTASSIDAAARHSPSRSSGGSDADSDSDSDSDDEDEKLVFYGQHWTDNAAVKMLPKLDSSPLVMAFRPSSQSLKNDANGNPGVHPTRQNPHAHSHALPSGEARLLVVTALHQVYEFDMLAGKLTDWSRRNPTSTLPAEFRGIRDRCMGLVWDAEDRAWLYGTTWVGMLDLSQDFSSFQRRSSIVATPAKSTNGNDAALELSSKKRKRMENERWAQLEEQRKKIKGSSGAGDKIRGNERGGVPTSIRRTEDGKVVEVDLDVKPRMDFDDEDVLAEESVGPLDRMNDEEMDIDGEEQEQEQGLVDGQKRKWWCTYKYRPILGLVPIGDVRKEDGEDSDNPLEVVLIERPLWDLVQLKDLRS</sequence>
<organism evidence="1 2">
    <name type="scientific">Zalaria obscura</name>
    <dbReference type="NCBI Taxonomy" id="2024903"/>
    <lineage>
        <taxon>Eukaryota</taxon>
        <taxon>Fungi</taxon>
        <taxon>Dikarya</taxon>
        <taxon>Ascomycota</taxon>
        <taxon>Pezizomycotina</taxon>
        <taxon>Dothideomycetes</taxon>
        <taxon>Dothideomycetidae</taxon>
        <taxon>Dothideales</taxon>
        <taxon>Zalariaceae</taxon>
        <taxon>Zalaria</taxon>
    </lineage>
</organism>
<reference evidence="1" key="1">
    <citation type="submission" date="2024-02" db="EMBL/GenBank/DDBJ databases">
        <title>Metagenome Assembled Genome of Zalaria obscura JY119.</title>
        <authorList>
            <person name="Vighnesh L."/>
            <person name="Jagadeeshwari U."/>
            <person name="Venkata Ramana C."/>
            <person name="Sasikala C."/>
        </authorList>
    </citation>
    <scope>NUCLEOTIDE SEQUENCE</scope>
    <source>
        <strain evidence="1">JY119</strain>
    </source>
</reference>
<keyword evidence="2" id="KW-1185">Reference proteome</keyword>
<accession>A0ACC3S6C4</accession>
<gene>
    <name evidence="1" type="primary">UTP4</name>
    <name evidence="1" type="ORF">M8818_007289</name>
</gene>